<dbReference type="SMART" id="SM00065">
    <property type="entry name" value="GAF"/>
    <property type="match status" value="1"/>
</dbReference>
<dbReference type="Gene3D" id="3.30.70.270">
    <property type="match status" value="1"/>
</dbReference>
<dbReference type="InterPro" id="IPR000160">
    <property type="entry name" value="GGDEF_dom"/>
</dbReference>
<dbReference type="InterPro" id="IPR029787">
    <property type="entry name" value="Nucleotide_cyclase"/>
</dbReference>
<accession>A0A1F5RIQ8</accession>
<dbReference type="FunFam" id="3.30.70.270:FF:000001">
    <property type="entry name" value="Diguanylate cyclase domain protein"/>
    <property type="match status" value="1"/>
</dbReference>
<organism evidence="2 3">
    <name type="scientific">Candidatus Edwardsbacteria bacterium GWF2_54_11</name>
    <dbReference type="NCBI Taxonomy" id="1817851"/>
    <lineage>
        <taxon>Bacteria</taxon>
        <taxon>Candidatus Edwardsiibacteriota</taxon>
    </lineage>
</organism>
<dbReference type="GO" id="GO:0052621">
    <property type="term" value="F:diguanylate cyclase activity"/>
    <property type="evidence" value="ECO:0007669"/>
    <property type="project" value="TreeGrafter"/>
</dbReference>
<sequence>MLGDLKQRIRELSTFNTIAKTLNSTLNLKEVLDIVMGKVKELIKAEAWSILMLDEKTNELVFEVATGEKGQQVKEMRLGMGQGVAGWVAQNQRPVIVPDTAQDQRFFKGLDQKTGFRTRSIIATPLMSRGRLIGVVEIINKLGDASFEQKDLDLLQTLTDHAAIAIENARLYEKARRLAITDDLTGLYNSRHCDMFLKKALDEAVKKGQPLSLIFIDLDHMKEVDDTYGHLMGGHALKEVADRIAGEVSPPDMASRYGGDEYVIVLPGKDSRQAIELAETIRRKIEAQPFLTGHKLSCRITASIGIANYPEQAGSTDELFSKADQAMYQVKESGKNRIKLSDK</sequence>
<dbReference type="InterPro" id="IPR003018">
    <property type="entry name" value="GAF"/>
</dbReference>
<dbReference type="PROSITE" id="PS50887">
    <property type="entry name" value="GGDEF"/>
    <property type="match status" value="1"/>
</dbReference>
<dbReference type="Proteomes" id="UP000177230">
    <property type="component" value="Unassembled WGS sequence"/>
</dbReference>
<dbReference type="Pfam" id="PF00990">
    <property type="entry name" value="GGDEF"/>
    <property type="match status" value="1"/>
</dbReference>
<dbReference type="PANTHER" id="PTHR45138:SF9">
    <property type="entry name" value="DIGUANYLATE CYCLASE DGCM-RELATED"/>
    <property type="match status" value="1"/>
</dbReference>
<evidence type="ECO:0000313" key="2">
    <source>
        <dbReference type="EMBL" id="OGF13921.1"/>
    </source>
</evidence>
<dbReference type="InterPro" id="IPR043128">
    <property type="entry name" value="Rev_trsase/Diguanyl_cyclase"/>
</dbReference>
<dbReference type="Pfam" id="PF01590">
    <property type="entry name" value="GAF"/>
    <property type="match status" value="1"/>
</dbReference>
<protein>
    <recommendedName>
        <fullName evidence="1">GGDEF domain-containing protein</fullName>
    </recommendedName>
</protein>
<dbReference type="CDD" id="cd01949">
    <property type="entry name" value="GGDEF"/>
    <property type="match status" value="1"/>
</dbReference>
<dbReference type="SUPFAM" id="SSF55781">
    <property type="entry name" value="GAF domain-like"/>
    <property type="match status" value="1"/>
</dbReference>
<dbReference type="GO" id="GO:0005886">
    <property type="term" value="C:plasma membrane"/>
    <property type="evidence" value="ECO:0007669"/>
    <property type="project" value="TreeGrafter"/>
</dbReference>
<dbReference type="GO" id="GO:1902201">
    <property type="term" value="P:negative regulation of bacterial-type flagellum-dependent cell motility"/>
    <property type="evidence" value="ECO:0007669"/>
    <property type="project" value="TreeGrafter"/>
</dbReference>
<dbReference type="AlphaFoldDB" id="A0A1F5RIQ8"/>
<name>A0A1F5RIQ8_9BACT</name>
<dbReference type="Gene3D" id="3.30.450.40">
    <property type="match status" value="1"/>
</dbReference>
<dbReference type="InterPro" id="IPR029016">
    <property type="entry name" value="GAF-like_dom_sf"/>
</dbReference>
<dbReference type="SMART" id="SM00267">
    <property type="entry name" value="GGDEF"/>
    <property type="match status" value="1"/>
</dbReference>
<feature type="domain" description="GGDEF" evidence="1">
    <location>
        <begin position="209"/>
        <end position="343"/>
    </location>
</feature>
<evidence type="ECO:0000259" key="1">
    <source>
        <dbReference type="PROSITE" id="PS50887"/>
    </source>
</evidence>
<dbReference type="SUPFAM" id="SSF55073">
    <property type="entry name" value="Nucleotide cyclase"/>
    <property type="match status" value="1"/>
</dbReference>
<dbReference type="NCBIfam" id="TIGR00254">
    <property type="entry name" value="GGDEF"/>
    <property type="match status" value="1"/>
</dbReference>
<dbReference type="GO" id="GO:0043709">
    <property type="term" value="P:cell adhesion involved in single-species biofilm formation"/>
    <property type="evidence" value="ECO:0007669"/>
    <property type="project" value="TreeGrafter"/>
</dbReference>
<evidence type="ECO:0000313" key="3">
    <source>
        <dbReference type="Proteomes" id="UP000177230"/>
    </source>
</evidence>
<comment type="caution">
    <text evidence="2">The sequence shown here is derived from an EMBL/GenBank/DDBJ whole genome shotgun (WGS) entry which is preliminary data.</text>
</comment>
<reference evidence="2 3" key="1">
    <citation type="journal article" date="2016" name="Nat. Commun.">
        <title>Thousands of microbial genomes shed light on interconnected biogeochemical processes in an aquifer system.</title>
        <authorList>
            <person name="Anantharaman K."/>
            <person name="Brown C.T."/>
            <person name="Hug L.A."/>
            <person name="Sharon I."/>
            <person name="Castelle C.J."/>
            <person name="Probst A.J."/>
            <person name="Thomas B.C."/>
            <person name="Singh A."/>
            <person name="Wilkins M.J."/>
            <person name="Karaoz U."/>
            <person name="Brodie E.L."/>
            <person name="Williams K.H."/>
            <person name="Hubbard S.S."/>
            <person name="Banfield J.F."/>
        </authorList>
    </citation>
    <scope>NUCLEOTIDE SEQUENCE [LARGE SCALE GENOMIC DNA]</scope>
</reference>
<dbReference type="PANTHER" id="PTHR45138">
    <property type="entry name" value="REGULATORY COMPONENTS OF SENSORY TRANSDUCTION SYSTEM"/>
    <property type="match status" value="1"/>
</dbReference>
<dbReference type="InterPro" id="IPR050469">
    <property type="entry name" value="Diguanylate_Cyclase"/>
</dbReference>
<gene>
    <name evidence="2" type="ORF">A2024_10480</name>
</gene>
<proteinExistence type="predicted"/>
<dbReference type="EMBL" id="MFFM01000011">
    <property type="protein sequence ID" value="OGF13921.1"/>
    <property type="molecule type" value="Genomic_DNA"/>
</dbReference>